<feature type="compositionally biased region" description="Basic and acidic residues" evidence="1">
    <location>
        <begin position="303"/>
        <end position="331"/>
    </location>
</feature>
<keyword evidence="4" id="KW-1185">Reference proteome</keyword>
<evidence type="ECO:0000256" key="1">
    <source>
        <dbReference type="SAM" id="MobiDB-lite"/>
    </source>
</evidence>
<evidence type="ECO:0000313" key="3">
    <source>
        <dbReference type="EMBL" id="ASI47568.1"/>
    </source>
</evidence>
<keyword evidence="2" id="KW-0812">Transmembrane</keyword>
<dbReference type="OrthoDB" id="7165440at2"/>
<organism evidence="3 4">
    <name type="scientific">Anaplasma ovis str. Haibei</name>
    <dbReference type="NCBI Taxonomy" id="1248439"/>
    <lineage>
        <taxon>Bacteria</taxon>
        <taxon>Pseudomonadati</taxon>
        <taxon>Pseudomonadota</taxon>
        <taxon>Alphaproteobacteria</taxon>
        <taxon>Rickettsiales</taxon>
        <taxon>Anaplasmataceae</taxon>
        <taxon>Anaplasma</taxon>
    </lineage>
</organism>
<dbReference type="EMBL" id="CP015994">
    <property type="protein sequence ID" value="ASI47568.1"/>
    <property type="molecule type" value="Genomic_DNA"/>
</dbReference>
<feature type="region of interest" description="Disordered" evidence="1">
    <location>
        <begin position="292"/>
        <end position="331"/>
    </location>
</feature>
<gene>
    <name evidence="3" type="ORF">AOV_01445</name>
</gene>
<reference evidence="3 4" key="2">
    <citation type="journal article" date="2019" name="BMC Genomics">
        <title>The Anaplasma ovis genome reveals a high proportion of pseudogenes.</title>
        <authorList>
            <person name="Liu Z."/>
            <person name="Peasley A.M."/>
            <person name="Yang J."/>
            <person name="Li Y."/>
            <person name="Guan G."/>
            <person name="Luo J."/>
            <person name="Yin H."/>
            <person name="Brayton K.A."/>
        </authorList>
    </citation>
    <scope>NUCLEOTIDE SEQUENCE [LARGE SCALE GENOMIC DNA]</scope>
    <source>
        <strain evidence="3 4">Haibei</strain>
    </source>
</reference>
<dbReference type="Proteomes" id="UP000259762">
    <property type="component" value="Chromosome"/>
</dbReference>
<name>A0A2Z2L7R9_9RICK</name>
<sequence length="331" mass="35877">MRALMDAEGIVAACTAVTSEVDKAVEGAVSAELAKLVVQQASSISDMEALHNLANSREGQEAIQRAKDGFLGGTARPGIESAFGSAKADTLRRYIDSELPHDDGESRFNLELAMYKLTKLKTPTDYVCSLNDADFRKLIAFVDVASNLANTLSESELQEEQRKRETQYTKQKASTMESIADKMKMITGGDGDIKDVAKSALQFLQNMIKTKKPPRSSDVVCTELLGSTASAVALVCLLCIIGSGGMAAMIFPIQAALAVVGAMRTVTADDRATTAGIHNPLGAGIAPRMFSKDEPRQTWASQQREEETFALREERKKSEVDVNTEFRNRSN</sequence>
<protein>
    <submittedName>
        <fullName evidence="3">Uncharacterized protein</fullName>
    </submittedName>
</protein>
<proteinExistence type="predicted"/>
<dbReference type="KEGG" id="aoh:AOV_01445"/>
<keyword evidence="2" id="KW-0472">Membrane</keyword>
<evidence type="ECO:0000256" key="2">
    <source>
        <dbReference type="SAM" id="Phobius"/>
    </source>
</evidence>
<evidence type="ECO:0000313" key="4">
    <source>
        <dbReference type="Proteomes" id="UP000259762"/>
    </source>
</evidence>
<keyword evidence="2" id="KW-1133">Transmembrane helix</keyword>
<accession>A0A2Z2L7R9</accession>
<feature type="transmembrane region" description="Helical" evidence="2">
    <location>
        <begin position="231"/>
        <end position="253"/>
    </location>
</feature>
<dbReference type="AlphaFoldDB" id="A0A2Z2L7R9"/>
<reference evidence="4" key="1">
    <citation type="submission" date="2018-06" db="EMBL/GenBank/DDBJ databases">
        <title>The Anaplasma ovis genome reveals a high proportion of pseudogenes.</title>
        <authorList>
            <person name="Liu Z."/>
            <person name="Peasley A.M."/>
            <person name="Yang J."/>
            <person name="Li Y."/>
            <person name="Guan G."/>
            <person name="Luo J."/>
            <person name="Yin H."/>
            <person name="Brayton K.A."/>
        </authorList>
    </citation>
    <scope>NUCLEOTIDE SEQUENCE [LARGE SCALE GENOMIC DNA]</scope>
    <source>
        <strain evidence="4">Haibei</strain>
    </source>
</reference>
<dbReference type="RefSeq" id="WP_075138844.1">
    <property type="nucleotide sequence ID" value="NZ_CP015994.1"/>
</dbReference>